<dbReference type="SUPFAM" id="SSF82693">
    <property type="entry name" value="Multidrug efflux transporter AcrB pore domain, PN1, PN2, PC1 and PC2 subdomains"/>
    <property type="match status" value="3"/>
</dbReference>
<comment type="caution">
    <text evidence="9">The sequence shown here is derived from an EMBL/GenBank/DDBJ whole genome shotgun (WGS) entry which is preliminary data.</text>
</comment>
<evidence type="ECO:0000256" key="3">
    <source>
        <dbReference type="ARBA" id="ARBA00022475"/>
    </source>
</evidence>
<feature type="transmembrane region" description="Helical" evidence="8">
    <location>
        <begin position="537"/>
        <end position="557"/>
    </location>
</feature>
<dbReference type="Proteomes" id="UP000029577">
    <property type="component" value="Unassembled WGS sequence"/>
</dbReference>
<evidence type="ECO:0000256" key="4">
    <source>
        <dbReference type="ARBA" id="ARBA00022519"/>
    </source>
</evidence>
<evidence type="ECO:0000313" key="10">
    <source>
        <dbReference type="Proteomes" id="UP000029577"/>
    </source>
</evidence>
<feature type="transmembrane region" description="Helical" evidence="8">
    <location>
        <begin position="21"/>
        <end position="41"/>
    </location>
</feature>
<dbReference type="FunFam" id="3.30.70.1430:FF:000001">
    <property type="entry name" value="Efflux pump membrane transporter"/>
    <property type="match status" value="1"/>
</dbReference>
<protein>
    <submittedName>
        <fullName evidence="9">Multidrug transporter</fullName>
    </submittedName>
</protein>
<dbReference type="Gene3D" id="3.30.70.1430">
    <property type="entry name" value="Multidrug efflux transporter AcrB pore domain"/>
    <property type="match status" value="2"/>
</dbReference>
<evidence type="ECO:0000256" key="1">
    <source>
        <dbReference type="ARBA" id="ARBA00004429"/>
    </source>
</evidence>
<keyword evidence="6 8" id="KW-1133">Transmembrane helix</keyword>
<organism evidence="9 10">
    <name type="scientific">Tatumella morbirosei</name>
    <dbReference type="NCBI Taxonomy" id="642227"/>
    <lineage>
        <taxon>Bacteria</taxon>
        <taxon>Pseudomonadati</taxon>
        <taxon>Pseudomonadota</taxon>
        <taxon>Gammaproteobacteria</taxon>
        <taxon>Enterobacterales</taxon>
        <taxon>Erwiniaceae</taxon>
        <taxon>Tatumella</taxon>
    </lineage>
</organism>
<dbReference type="PANTHER" id="PTHR32063:SF21">
    <property type="entry name" value="MULTIDRUG RESISTANCE PROTEIN MDTB"/>
    <property type="match status" value="1"/>
</dbReference>
<name>A0A095UCQ7_9GAMM</name>
<keyword evidence="10" id="KW-1185">Reference proteome</keyword>
<accession>A0A095UCQ7</accession>
<dbReference type="eggNOG" id="COG0841">
    <property type="taxonomic scope" value="Bacteria"/>
</dbReference>
<reference evidence="9" key="1">
    <citation type="submission" date="2014-12" db="EMBL/GenBank/DDBJ databases">
        <title>The draft genome of the Tatumella morbirosei type strain, LMG23360T isolated from pineapple rot.</title>
        <authorList>
            <person name="Smits T.H."/>
            <person name="Palmer M."/>
            <person name="Venter S.N."/>
            <person name="Duffy B."/>
            <person name="Steenkamp E.T."/>
            <person name="Chan W.Y."/>
            <person name="Coutinho T.A."/>
            <person name="Coetzee M.P."/>
            <person name="De Maayer P."/>
        </authorList>
    </citation>
    <scope>NUCLEOTIDE SEQUENCE [LARGE SCALE GENOMIC DNA]</scope>
    <source>
        <strain evidence="9">LMG 23360</strain>
    </source>
</reference>
<feature type="transmembrane region" description="Helical" evidence="8">
    <location>
        <begin position="865"/>
        <end position="885"/>
    </location>
</feature>
<dbReference type="FunFam" id="1.20.1640.10:FF:000001">
    <property type="entry name" value="Efflux pump membrane transporter"/>
    <property type="match status" value="1"/>
</dbReference>
<evidence type="ECO:0000256" key="5">
    <source>
        <dbReference type="ARBA" id="ARBA00022692"/>
    </source>
</evidence>
<dbReference type="NCBIfam" id="NF033617">
    <property type="entry name" value="RND_permease_2"/>
    <property type="match status" value="1"/>
</dbReference>
<dbReference type="InterPro" id="IPR001036">
    <property type="entry name" value="Acrflvin-R"/>
</dbReference>
<evidence type="ECO:0000256" key="8">
    <source>
        <dbReference type="SAM" id="Phobius"/>
    </source>
</evidence>
<dbReference type="AlphaFoldDB" id="A0A095UCQ7"/>
<feature type="transmembrane region" description="Helical" evidence="8">
    <location>
        <begin position="968"/>
        <end position="990"/>
    </location>
</feature>
<dbReference type="InterPro" id="IPR027463">
    <property type="entry name" value="AcrB_DN_DC_subdom"/>
</dbReference>
<dbReference type="NCBIfam" id="NF007798">
    <property type="entry name" value="PRK10503.1"/>
    <property type="match status" value="1"/>
</dbReference>
<dbReference type="PANTHER" id="PTHR32063">
    <property type="match status" value="1"/>
</dbReference>
<comment type="subcellular location">
    <subcellularLocation>
        <location evidence="1">Cell inner membrane</location>
        <topology evidence="1">Multi-pass membrane protein</topology>
    </subcellularLocation>
</comment>
<proteinExistence type="predicted"/>
<dbReference type="SUPFAM" id="SSF82714">
    <property type="entry name" value="Multidrug efflux transporter AcrB TolC docking domain, DN and DC subdomains"/>
    <property type="match status" value="2"/>
</dbReference>
<sequence length="1043" mass="112667">MNLLPDSSSGGPSRQFILRPVATTLLMVAIVLAGILGYRFLPVSALPEVDYPTIQVVTQYPGASPEVMTSAVTAPLERQFGQMSGLKQMSSGSSGGASVVTLQFQLTLPLDIAEQEVQAAINAAMSYLPDDLPNPPVYNKVNPADPPIMTLAVTTSSLPLTRVQDLVETRISQKISQVSGVGLVTLAGGQRPSVRVDLNAQALAALGLTSEDVRTAIDNGNVNTAKGSLDGPERAITLSANDQLQSAEDYRQLIISYRNNAPVRLGDVATVTQGAENQWLGAWSNGQAAIILNVLRQPGANIIDTADNIRALLPTLKSNLPASVKLELISDRTMNIRASVSDTRFELLLAIALVVMIIYLFLRNIPATIIPAVAVPLSLIGTFAAMYLLGFSVNNLTLMALTIATGFVVDDAIVVIENISRHIEKGVPPLQAALRGAGEIGFTIISLTISLIAVLIPLLFMGDVVGRLFREFAVTLAVSILISAVVSLTLTPMMCARMLKNGTLHQQNRFSLACERIFERVIDGYGRLLSRVLNHPWLTLSVAIGTLVLTIVLWVLIPKGFFPQQDNGLILASVQGPQNVSWTSMTRRTREVTDILQKDPDVANVSAFVGIDGTNPSLNNARLQITLKPLSERNDRIPQIEQRLQQSVSGLPGISLWMQAVQDLTIDTEASRTPYQFTLQSPSQESLAEWIPKLLGKLRQAPQLREVSSNWQDQGNEAFIRVDRDTASRLGITMADIDNALYDAFGQRLISTIYTQSSQYRVVLSQQTAMDPGLQALNNIRLTNSDGGTIPLTSIARVEQRRALLAINHLDQFPAATISFDVADGYSLGEAVNAITQIENQLNLPSDMLTHFQGSTLAFQAALSGTVWLVIASIVAMYIVLGILYESFIHPVTILSTLPTAGVGALLALLVSGHELDIIAIIGIILLIGIVKKNAIMMIDFALSAEREQGVTPQEAIYQACLLRFRPILMTTMAALLGALPLMLSFGVGAELRRPLGVAMAGGLVVSQVLTLFTTPVIYLLFDRLSRRLKPHETHPSSPESLP</sequence>
<feature type="transmembrane region" description="Helical" evidence="8">
    <location>
        <begin position="918"/>
        <end position="939"/>
    </location>
</feature>
<feature type="transmembrane region" description="Helical" evidence="8">
    <location>
        <begin position="440"/>
        <end position="460"/>
    </location>
</feature>
<gene>
    <name evidence="9" type="ORF">HA49_15765</name>
</gene>
<dbReference type="Pfam" id="PF00873">
    <property type="entry name" value="ACR_tran"/>
    <property type="match status" value="1"/>
</dbReference>
<dbReference type="OrthoDB" id="9757904at2"/>
<dbReference type="EMBL" id="JPKR02000003">
    <property type="protein sequence ID" value="KGD72208.1"/>
    <property type="molecule type" value="Genomic_DNA"/>
</dbReference>
<evidence type="ECO:0000256" key="6">
    <source>
        <dbReference type="ARBA" id="ARBA00022989"/>
    </source>
</evidence>
<dbReference type="Gene3D" id="1.20.1640.10">
    <property type="entry name" value="Multidrug efflux transporter AcrB transmembrane domain"/>
    <property type="match status" value="2"/>
</dbReference>
<dbReference type="Gene3D" id="3.30.70.1320">
    <property type="entry name" value="Multidrug efflux transporter AcrB pore domain like"/>
    <property type="match status" value="1"/>
</dbReference>
<feature type="transmembrane region" description="Helical" evidence="8">
    <location>
        <begin position="396"/>
        <end position="419"/>
    </location>
</feature>
<evidence type="ECO:0000256" key="7">
    <source>
        <dbReference type="ARBA" id="ARBA00023136"/>
    </source>
</evidence>
<feature type="transmembrane region" description="Helical" evidence="8">
    <location>
        <begin position="345"/>
        <end position="362"/>
    </location>
</feature>
<dbReference type="GO" id="GO:0042910">
    <property type="term" value="F:xenobiotic transmembrane transporter activity"/>
    <property type="evidence" value="ECO:0007669"/>
    <property type="project" value="TreeGrafter"/>
</dbReference>
<dbReference type="GO" id="GO:0005886">
    <property type="term" value="C:plasma membrane"/>
    <property type="evidence" value="ECO:0007669"/>
    <property type="project" value="UniProtKB-SubCell"/>
</dbReference>
<feature type="transmembrane region" description="Helical" evidence="8">
    <location>
        <begin position="369"/>
        <end position="390"/>
    </location>
</feature>
<keyword evidence="3" id="KW-1003">Cell membrane</keyword>
<evidence type="ECO:0000256" key="2">
    <source>
        <dbReference type="ARBA" id="ARBA00022448"/>
    </source>
</evidence>
<dbReference type="PRINTS" id="PR00702">
    <property type="entry name" value="ACRIFLAVINRP"/>
</dbReference>
<dbReference type="STRING" id="642227.HA49_15765"/>
<keyword evidence="4" id="KW-0997">Cell inner membrane</keyword>
<feature type="transmembrane region" description="Helical" evidence="8">
    <location>
        <begin position="472"/>
        <end position="490"/>
    </location>
</feature>
<evidence type="ECO:0000313" key="9">
    <source>
        <dbReference type="EMBL" id="KGD72208.1"/>
    </source>
</evidence>
<dbReference type="Gene3D" id="3.30.2090.10">
    <property type="entry name" value="Multidrug efflux transporter AcrB TolC docking domain, DN and DC subdomains"/>
    <property type="match status" value="2"/>
</dbReference>
<keyword evidence="2" id="KW-0813">Transport</keyword>
<dbReference type="RefSeq" id="WP_038021553.1">
    <property type="nucleotide sequence ID" value="NZ_JPKR02000003.1"/>
</dbReference>
<keyword evidence="7 8" id="KW-0472">Membrane</keyword>
<dbReference type="Gene3D" id="3.30.70.1440">
    <property type="entry name" value="Multidrug efflux transporter AcrB pore domain"/>
    <property type="match status" value="1"/>
</dbReference>
<keyword evidence="5 8" id="KW-0812">Transmembrane</keyword>
<dbReference type="SUPFAM" id="SSF82866">
    <property type="entry name" value="Multidrug efflux transporter AcrB transmembrane domain"/>
    <property type="match status" value="2"/>
</dbReference>
<feature type="transmembrane region" description="Helical" evidence="8">
    <location>
        <begin position="996"/>
        <end position="1022"/>
    </location>
</feature>